<dbReference type="EMBL" id="JAFHLR010000025">
    <property type="protein sequence ID" value="KAG5477280.1"/>
    <property type="molecule type" value="Genomic_DNA"/>
</dbReference>
<name>A0A836HI52_9TRYP</name>
<organism evidence="1 2">
    <name type="scientific">Leishmania orientalis</name>
    <dbReference type="NCBI Taxonomy" id="2249476"/>
    <lineage>
        <taxon>Eukaryota</taxon>
        <taxon>Discoba</taxon>
        <taxon>Euglenozoa</taxon>
        <taxon>Kinetoplastea</taxon>
        <taxon>Metakinetoplastina</taxon>
        <taxon>Trypanosomatida</taxon>
        <taxon>Trypanosomatidae</taxon>
        <taxon>Leishmaniinae</taxon>
        <taxon>Leishmania</taxon>
    </lineage>
</organism>
<dbReference type="AlphaFoldDB" id="A0A836HI52"/>
<keyword evidence="2" id="KW-1185">Reference proteome</keyword>
<accession>A0A836HI52</accession>
<evidence type="ECO:0000313" key="1">
    <source>
        <dbReference type="EMBL" id="KAG5477280.1"/>
    </source>
</evidence>
<reference evidence="1 2" key="1">
    <citation type="submission" date="2021-02" db="EMBL/GenBank/DDBJ databases">
        <title>Leishmania (Mundinia) orientalis Genome sequencing and assembly.</title>
        <authorList>
            <person name="Almutairi H."/>
            <person name="Gatherer D."/>
        </authorList>
    </citation>
    <scope>NUCLEOTIDE SEQUENCE [LARGE SCALE GENOMIC DNA]</scope>
    <source>
        <strain evidence="1">LSCM4</strain>
    </source>
</reference>
<evidence type="ECO:0000313" key="2">
    <source>
        <dbReference type="Proteomes" id="UP000674143"/>
    </source>
</evidence>
<gene>
    <name evidence="1" type="ORF">LSCM4_04498</name>
</gene>
<proteinExistence type="predicted"/>
<dbReference type="GeneID" id="92360416"/>
<sequence>MMTAISPFLSLVDMYDYLPNFDADCDLQVGDWVVVQPRRMAALLGPLISTWETVPRAHALSATSSFAPRYALSQLLPEPLTLRRRSLAWNRVGLASFTKLPRLAPLSMARAHYCQRKRMHVADDSPIAERDSSVLDGDASSGNGNLYLHVRLGLLTPSRPYVFGGLDIVEVLGWPSDDACAEEDRGGRVPSSSVTRQPAVLYLNLLTGETLTREEAVRRASKLMPSYTSSTATWSSAIEAAAEKEWQQWVLRRACITQQQPCG</sequence>
<dbReference type="Proteomes" id="UP000674143">
    <property type="component" value="Chromosome 25"/>
</dbReference>
<dbReference type="RefSeq" id="XP_067062691.1">
    <property type="nucleotide sequence ID" value="XM_067206482.1"/>
</dbReference>
<protein>
    <submittedName>
        <fullName evidence="1">Uncharacterized protein</fullName>
    </submittedName>
</protein>
<dbReference type="KEGG" id="loi:92360416"/>
<comment type="caution">
    <text evidence="1">The sequence shown here is derived from an EMBL/GenBank/DDBJ whole genome shotgun (WGS) entry which is preliminary data.</text>
</comment>